<dbReference type="NCBIfam" id="TIGR01727">
    <property type="entry name" value="oligo_HPY"/>
    <property type="match status" value="1"/>
</dbReference>
<dbReference type="InterPro" id="IPR017871">
    <property type="entry name" value="ABC_transporter-like_CS"/>
</dbReference>
<protein>
    <submittedName>
        <fullName evidence="6">Dipeptide ABC transporter ATP-binding protein</fullName>
    </submittedName>
</protein>
<sequence length="332" mass="37296">MNKPLLEVKDLKIYFPIKKGIRQKVASYVKAVDGVSFTINEGETLGLVGESGCGKSTTGRGVAQLLKVTEGKIQFQGENLRDFSVKEMRSRRKDMQLVFQDPYASLNPRLTVEQILAEPLKAHGVERNKRRKLMEDIMEVCGLNKNYLHRYAHEFSGGQRQRIGIARALILKPKLIIADEPVAALDVSIQAQILNLLKDLQEGFGLTYLFISHDLSVVQHLCNRVAVMYLGRIVEIGEADKIFEKRLHPYTESLIDAIPISNPRERKERNILQGDVPSPVDPPKGCAFVGRCPKVMAQCHTERPELLEHSAGHQVACHLYSLENKTMEVSSC</sequence>
<dbReference type="AlphaFoldDB" id="A0A5D4SQ70"/>
<dbReference type="Proteomes" id="UP000322524">
    <property type="component" value="Unassembled WGS sequence"/>
</dbReference>
<evidence type="ECO:0000256" key="2">
    <source>
        <dbReference type="ARBA" id="ARBA00022448"/>
    </source>
</evidence>
<dbReference type="GO" id="GO:0005524">
    <property type="term" value="F:ATP binding"/>
    <property type="evidence" value="ECO:0007669"/>
    <property type="project" value="UniProtKB-KW"/>
</dbReference>
<keyword evidence="4 6" id="KW-0067">ATP-binding</keyword>
<keyword evidence="2" id="KW-0813">Transport</keyword>
<dbReference type="PANTHER" id="PTHR43776:SF8">
    <property type="entry name" value="ABC TRANSPORTER, ATP-BINDING PROTEIN"/>
    <property type="match status" value="1"/>
</dbReference>
<evidence type="ECO:0000313" key="7">
    <source>
        <dbReference type="Proteomes" id="UP000322524"/>
    </source>
</evidence>
<dbReference type="PANTHER" id="PTHR43776">
    <property type="entry name" value="TRANSPORT ATP-BINDING PROTEIN"/>
    <property type="match status" value="1"/>
</dbReference>
<dbReference type="CDD" id="cd03257">
    <property type="entry name" value="ABC_NikE_OppD_transporters"/>
    <property type="match status" value="1"/>
</dbReference>
<dbReference type="OrthoDB" id="9802264at2"/>
<dbReference type="InterPro" id="IPR013563">
    <property type="entry name" value="Oligopep_ABC_C"/>
</dbReference>
<evidence type="ECO:0000256" key="3">
    <source>
        <dbReference type="ARBA" id="ARBA00022741"/>
    </source>
</evidence>
<dbReference type="STRING" id="79883.GCA_001636495_03873"/>
<gene>
    <name evidence="6" type="ORF">FZC76_18200</name>
</gene>
<dbReference type="NCBIfam" id="NF008453">
    <property type="entry name" value="PRK11308.1"/>
    <property type="match status" value="1"/>
</dbReference>
<dbReference type="InterPro" id="IPR027417">
    <property type="entry name" value="P-loop_NTPase"/>
</dbReference>
<feature type="domain" description="ABC transporter" evidence="5">
    <location>
        <begin position="6"/>
        <end position="255"/>
    </location>
</feature>
<dbReference type="PROSITE" id="PS00211">
    <property type="entry name" value="ABC_TRANSPORTER_1"/>
    <property type="match status" value="1"/>
</dbReference>
<keyword evidence="3" id="KW-0547">Nucleotide-binding</keyword>
<reference evidence="6 7" key="1">
    <citation type="submission" date="2019-08" db="EMBL/GenBank/DDBJ databases">
        <title>Bacillus genomes from the desert of Cuatro Cienegas, Coahuila.</title>
        <authorList>
            <person name="Olmedo-Alvarez G."/>
        </authorList>
    </citation>
    <scope>NUCLEOTIDE SEQUENCE [LARGE SCALE GENOMIC DNA]</scope>
    <source>
        <strain evidence="6 7">CH28_1T</strain>
    </source>
</reference>
<dbReference type="InterPro" id="IPR050319">
    <property type="entry name" value="ABC_transp_ATP-bind"/>
</dbReference>
<dbReference type="Pfam" id="PF00005">
    <property type="entry name" value="ABC_tran"/>
    <property type="match status" value="1"/>
</dbReference>
<accession>A0A5D4SQ70</accession>
<evidence type="ECO:0000256" key="1">
    <source>
        <dbReference type="ARBA" id="ARBA00005417"/>
    </source>
</evidence>
<dbReference type="EMBL" id="VTEV01000008">
    <property type="protein sequence ID" value="TYS64494.1"/>
    <property type="molecule type" value="Genomic_DNA"/>
</dbReference>
<evidence type="ECO:0000313" key="6">
    <source>
        <dbReference type="EMBL" id="TYS64494.1"/>
    </source>
</evidence>
<dbReference type="Gene3D" id="3.40.50.300">
    <property type="entry name" value="P-loop containing nucleotide triphosphate hydrolases"/>
    <property type="match status" value="1"/>
</dbReference>
<evidence type="ECO:0000259" key="5">
    <source>
        <dbReference type="PROSITE" id="PS50893"/>
    </source>
</evidence>
<dbReference type="GO" id="GO:0055085">
    <property type="term" value="P:transmembrane transport"/>
    <property type="evidence" value="ECO:0007669"/>
    <property type="project" value="UniProtKB-ARBA"/>
</dbReference>
<dbReference type="SUPFAM" id="SSF52540">
    <property type="entry name" value="P-loop containing nucleoside triphosphate hydrolases"/>
    <property type="match status" value="1"/>
</dbReference>
<dbReference type="InterPro" id="IPR003593">
    <property type="entry name" value="AAA+_ATPase"/>
</dbReference>
<organism evidence="6 7">
    <name type="scientific">Sutcliffiella horikoshii</name>
    <dbReference type="NCBI Taxonomy" id="79883"/>
    <lineage>
        <taxon>Bacteria</taxon>
        <taxon>Bacillati</taxon>
        <taxon>Bacillota</taxon>
        <taxon>Bacilli</taxon>
        <taxon>Bacillales</taxon>
        <taxon>Bacillaceae</taxon>
        <taxon>Sutcliffiella</taxon>
    </lineage>
</organism>
<dbReference type="PROSITE" id="PS50893">
    <property type="entry name" value="ABC_TRANSPORTER_2"/>
    <property type="match status" value="1"/>
</dbReference>
<dbReference type="RefSeq" id="WP_148989600.1">
    <property type="nucleotide sequence ID" value="NZ_VTEV01000008.1"/>
</dbReference>
<proteinExistence type="inferred from homology"/>
<dbReference type="GO" id="GO:0015833">
    <property type="term" value="P:peptide transport"/>
    <property type="evidence" value="ECO:0007669"/>
    <property type="project" value="InterPro"/>
</dbReference>
<name>A0A5D4SQ70_9BACI</name>
<dbReference type="InterPro" id="IPR003439">
    <property type="entry name" value="ABC_transporter-like_ATP-bd"/>
</dbReference>
<dbReference type="SMART" id="SM00382">
    <property type="entry name" value="AAA"/>
    <property type="match status" value="1"/>
</dbReference>
<comment type="similarity">
    <text evidence="1">Belongs to the ABC transporter superfamily.</text>
</comment>
<evidence type="ECO:0000256" key="4">
    <source>
        <dbReference type="ARBA" id="ARBA00022840"/>
    </source>
</evidence>
<comment type="caution">
    <text evidence="6">The sequence shown here is derived from an EMBL/GenBank/DDBJ whole genome shotgun (WGS) entry which is preliminary data.</text>
</comment>
<dbReference type="GO" id="GO:0016887">
    <property type="term" value="F:ATP hydrolysis activity"/>
    <property type="evidence" value="ECO:0007669"/>
    <property type="project" value="InterPro"/>
</dbReference>
<dbReference type="Pfam" id="PF08352">
    <property type="entry name" value="oligo_HPY"/>
    <property type="match status" value="1"/>
</dbReference>
<dbReference type="FunFam" id="3.40.50.300:FF:000016">
    <property type="entry name" value="Oligopeptide ABC transporter ATP-binding component"/>
    <property type="match status" value="1"/>
</dbReference>